<sequence>MGFFTDAYDLFCITAVTKLIGRFYYYDPSKNKPRALPNHINNAITGVALFGTSRATPLWLAWRQTR</sequence>
<dbReference type="InterPro" id="IPR036259">
    <property type="entry name" value="MFS_trans_sf"/>
</dbReference>
<evidence type="ECO:0000313" key="2">
    <source>
        <dbReference type="Proteomes" id="UP000315295"/>
    </source>
</evidence>
<organism evidence="1 2">
    <name type="scientific">Malus baccata</name>
    <name type="common">Siberian crab apple</name>
    <name type="synonym">Pyrus baccata</name>
    <dbReference type="NCBI Taxonomy" id="106549"/>
    <lineage>
        <taxon>Eukaryota</taxon>
        <taxon>Viridiplantae</taxon>
        <taxon>Streptophyta</taxon>
        <taxon>Embryophyta</taxon>
        <taxon>Tracheophyta</taxon>
        <taxon>Spermatophyta</taxon>
        <taxon>Magnoliopsida</taxon>
        <taxon>eudicotyledons</taxon>
        <taxon>Gunneridae</taxon>
        <taxon>Pentapetalae</taxon>
        <taxon>rosids</taxon>
        <taxon>fabids</taxon>
        <taxon>Rosales</taxon>
        <taxon>Rosaceae</taxon>
        <taxon>Amygdaloideae</taxon>
        <taxon>Maleae</taxon>
        <taxon>Malus</taxon>
    </lineage>
</organism>
<keyword evidence="2" id="KW-1185">Reference proteome</keyword>
<protein>
    <submittedName>
        <fullName evidence="1">Uncharacterized protein</fullName>
    </submittedName>
</protein>
<evidence type="ECO:0000313" key="1">
    <source>
        <dbReference type="EMBL" id="TQD74197.1"/>
    </source>
</evidence>
<name>A0A540KJ14_MALBA</name>
<accession>A0A540KJ14</accession>
<dbReference type="Gene3D" id="1.20.1250.20">
    <property type="entry name" value="MFS general substrate transporter like domains"/>
    <property type="match status" value="1"/>
</dbReference>
<comment type="caution">
    <text evidence="1">The sequence shown here is derived from an EMBL/GenBank/DDBJ whole genome shotgun (WGS) entry which is preliminary data.</text>
</comment>
<dbReference type="AlphaFoldDB" id="A0A540KJ14"/>
<reference evidence="1 2" key="1">
    <citation type="journal article" date="2019" name="G3 (Bethesda)">
        <title>Sequencing of a Wild Apple (Malus baccata) Genome Unravels the Differences Between Cultivated and Wild Apple Species Regarding Disease Resistance and Cold Tolerance.</title>
        <authorList>
            <person name="Chen X."/>
        </authorList>
    </citation>
    <scope>NUCLEOTIDE SEQUENCE [LARGE SCALE GENOMIC DNA]</scope>
    <source>
        <strain evidence="2">cv. Shandingzi</strain>
        <tissue evidence="1">Leaves</tissue>
    </source>
</reference>
<proteinExistence type="predicted"/>
<dbReference type="STRING" id="106549.A0A540KJ14"/>
<gene>
    <name evidence="1" type="ORF">C1H46_040262</name>
</gene>
<dbReference type="EMBL" id="VIEB01001209">
    <property type="protein sequence ID" value="TQD74197.1"/>
    <property type="molecule type" value="Genomic_DNA"/>
</dbReference>
<dbReference type="Proteomes" id="UP000315295">
    <property type="component" value="Unassembled WGS sequence"/>
</dbReference>